<dbReference type="Gene3D" id="3.40.640.10">
    <property type="entry name" value="Type I PLP-dependent aspartate aminotransferase-like (Major domain)"/>
    <property type="match status" value="1"/>
</dbReference>
<keyword evidence="6" id="KW-0663">Pyridoxal phosphate</keyword>
<dbReference type="InterPro" id="IPR000192">
    <property type="entry name" value="Aminotrans_V_dom"/>
</dbReference>
<dbReference type="EMBL" id="AAYL02000189">
    <property type="protein sequence ID" value="ESS31372.1"/>
    <property type="molecule type" value="Genomic_DNA"/>
</dbReference>
<dbReference type="PROSITE" id="PS00595">
    <property type="entry name" value="AA_TRANSFER_CLASS_5"/>
    <property type="match status" value="1"/>
</dbReference>
<comment type="cofactor">
    <cofactor evidence="1 8">
        <name>pyridoxal 5'-phosphate</name>
        <dbReference type="ChEBI" id="CHEBI:597326"/>
    </cofactor>
</comment>
<evidence type="ECO:0000313" key="11">
    <source>
        <dbReference type="Proteomes" id="UP000002226"/>
    </source>
</evidence>
<comment type="caution">
    <text evidence="10">The sequence shown here is derived from an EMBL/GenBank/DDBJ whole genome shotgun (WGS) entry which is preliminary data.</text>
</comment>
<gene>
    <name evidence="10" type="ORF">TGVEG_239530</name>
</gene>
<keyword evidence="5 10" id="KW-0808">Transferase</keyword>
<dbReference type="FunFam" id="3.40.640.10:FF:000027">
    <property type="entry name" value="Serine--pyruvate aminotransferase, mitochondrial"/>
    <property type="match status" value="1"/>
</dbReference>
<name>A0A125YP20_TOXGV</name>
<dbReference type="VEuPathDB" id="ToxoDB:TGVEG_239530"/>
<dbReference type="GO" id="GO:0004760">
    <property type="term" value="F:L-serine-pyruvate transaminase activity"/>
    <property type="evidence" value="ECO:0007669"/>
    <property type="project" value="TreeGrafter"/>
</dbReference>
<proteinExistence type="inferred from homology"/>
<dbReference type="PANTHER" id="PTHR21152:SF40">
    <property type="entry name" value="ALANINE--GLYOXYLATE AMINOTRANSFERASE"/>
    <property type="match status" value="1"/>
</dbReference>
<dbReference type="EC" id="2.6.1.44" evidence="3"/>
<keyword evidence="11" id="KW-1185">Reference proteome</keyword>
<organism evidence="10 11">
    <name type="scientific">Toxoplasma gondii (strain ATCC 50861 / VEG)</name>
    <dbReference type="NCBI Taxonomy" id="432359"/>
    <lineage>
        <taxon>Eukaryota</taxon>
        <taxon>Sar</taxon>
        <taxon>Alveolata</taxon>
        <taxon>Apicomplexa</taxon>
        <taxon>Conoidasida</taxon>
        <taxon>Coccidia</taxon>
        <taxon>Eucoccidiorida</taxon>
        <taxon>Eimeriorina</taxon>
        <taxon>Sarcocystidae</taxon>
        <taxon>Toxoplasma</taxon>
    </lineage>
</organism>
<dbReference type="InterPro" id="IPR020578">
    <property type="entry name" value="Aminotrans_V_PyrdxlP_BS"/>
</dbReference>
<dbReference type="OMA" id="YEWDTPA"/>
<dbReference type="GO" id="GO:0005777">
    <property type="term" value="C:peroxisome"/>
    <property type="evidence" value="ECO:0007669"/>
    <property type="project" value="TreeGrafter"/>
</dbReference>
<dbReference type="Gene3D" id="3.90.1150.10">
    <property type="entry name" value="Aspartate Aminotransferase, domain 1"/>
    <property type="match status" value="1"/>
</dbReference>
<evidence type="ECO:0000256" key="1">
    <source>
        <dbReference type="ARBA" id="ARBA00001933"/>
    </source>
</evidence>
<dbReference type="OrthoDB" id="7403325at2759"/>
<dbReference type="Proteomes" id="UP000002226">
    <property type="component" value="Unassembled WGS sequence"/>
</dbReference>
<feature type="domain" description="Aminotransferase class V" evidence="9">
    <location>
        <begin position="52"/>
        <end position="346"/>
    </location>
</feature>
<reference evidence="10" key="1">
    <citation type="submission" date="2007-03" db="EMBL/GenBank/DDBJ databases">
        <authorList>
            <person name="Paulsen I."/>
        </authorList>
    </citation>
    <scope>NUCLEOTIDE SEQUENCE</scope>
    <source>
        <strain evidence="10">VEG</strain>
    </source>
</reference>
<dbReference type="InterPro" id="IPR015424">
    <property type="entry name" value="PyrdxlP-dep_Trfase"/>
</dbReference>
<protein>
    <recommendedName>
        <fullName evidence="3">alanine--glyoxylate transaminase</fullName>
        <ecNumber evidence="3">2.6.1.44</ecNumber>
    </recommendedName>
</protein>
<evidence type="ECO:0000256" key="3">
    <source>
        <dbReference type="ARBA" id="ARBA00013049"/>
    </source>
</evidence>
<evidence type="ECO:0000256" key="6">
    <source>
        <dbReference type="ARBA" id="ARBA00022898"/>
    </source>
</evidence>
<evidence type="ECO:0000256" key="2">
    <source>
        <dbReference type="ARBA" id="ARBA00009236"/>
    </source>
</evidence>
<dbReference type="GO" id="GO:0019265">
    <property type="term" value="P:glycine biosynthetic process, by transamination of glyoxylate"/>
    <property type="evidence" value="ECO:0007669"/>
    <property type="project" value="TreeGrafter"/>
</dbReference>
<dbReference type="SUPFAM" id="SSF53383">
    <property type="entry name" value="PLP-dependent transferases"/>
    <property type="match status" value="1"/>
</dbReference>
<evidence type="ECO:0000256" key="4">
    <source>
        <dbReference type="ARBA" id="ARBA00022576"/>
    </source>
</evidence>
<dbReference type="STRING" id="432359.A0A125YP20"/>
<dbReference type="eggNOG" id="KOG2862">
    <property type="taxonomic scope" value="Eukaryota"/>
</dbReference>
<dbReference type="Pfam" id="PF00266">
    <property type="entry name" value="Aminotran_5"/>
    <property type="match status" value="1"/>
</dbReference>
<keyword evidence="4 10" id="KW-0032">Aminotransferase</keyword>
<dbReference type="AlphaFoldDB" id="A0A125YP20"/>
<evidence type="ECO:0000256" key="7">
    <source>
        <dbReference type="RuleBase" id="RU004075"/>
    </source>
</evidence>
<comment type="similarity">
    <text evidence="2 7">Belongs to the class-V pyridoxal-phosphate-dependent aminotransferase family.</text>
</comment>
<dbReference type="GO" id="GO:0008453">
    <property type="term" value="F:alanine-glyoxylate transaminase activity"/>
    <property type="evidence" value="ECO:0007669"/>
    <property type="project" value="UniProtKB-EC"/>
</dbReference>
<dbReference type="InterPro" id="IPR015421">
    <property type="entry name" value="PyrdxlP-dep_Trfase_major"/>
</dbReference>
<dbReference type="InterPro" id="IPR015422">
    <property type="entry name" value="PyrdxlP-dep_Trfase_small"/>
</dbReference>
<dbReference type="PaxDb" id="5811-TGME49_039530"/>
<sequence>MEGTTKINEELRPAVRPLEVPQRLLLGPGPSNSHPEVLRAMSLPSLGYLDPAFIQVLQDIQALLRYVWQTTNETTFCISGTGSAAMEACVANIVEKNDVVLVAVCGYFGSRLVDMAERYGGDVRVVNKPWGQAFTLDEIREALEKHRPRVFGMVHVETSTGVVQPMEGIGSLCREYDSLLLLDTVTSLGGVPVHIDAWKVDLAYSCSQKGLSASPGASPITIGPRALEKIRARRGKVPNWYLDISLLEKYWGPPRQYHHTASMVCYYGLREALRVVAAEGISTCWKRHQENAAYLHSKLEELGLSMHVEKPWRAPTLTTVRIPDGIDGKALAGRLLVEEGIEIGNGIGDLAAMAYRRSEPWIGKAALFSGKLGSRLSLFLQPAFLSKGQWHYATIKTIQRLVHRCVMRKRTTPLPDPSSFFSMALCYYQNDSTPSSPLCHEKTNDAPSGPLLFHGFALHRKPASSMLPESVKRQSRLAEHPTWHFCICLRFRGRWVSIFQSTTVGEEACSSTSHQRT</sequence>
<evidence type="ECO:0000256" key="5">
    <source>
        <dbReference type="ARBA" id="ARBA00022679"/>
    </source>
</evidence>
<evidence type="ECO:0000313" key="10">
    <source>
        <dbReference type="EMBL" id="ESS31372.1"/>
    </source>
</evidence>
<dbReference type="CDD" id="cd06451">
    <property type="entry name" value="AGAT_like"/>
    <property type="match status" value="1"/>
</dbReference>
<evidence type="ECO:0000259" key="9">
    <source>
        <dbReference type="Pfam" id="PF00266"/>
    </source>
</evidence>
<dbReference type="PANTHER" id="PTHR21152">
    <property type="entry name" value="AMINOTRANSFERASE CLASS V"/>
    <property type="match status" value="1"/>
</dbReference>
<evidence type="ECO:0000256" key="8">
    <source>
        <dbReference type="RuleBase" id="RU004504"/>
    </source>
</evidence>
<accession>A0A125YP20</accession>